<accession>A0A1X6NHN2</accession>
<keyword evidence="3" id="KW-1185">Reference proteome</keyword>
<dbReference type="RefSeq" id="XP_024344667.1">
    <property type="nucleotide sequence ID" value="XM_024480227.1"/>
</dbReference>
<dbReference type="Proteomes" id="UP000194127">
    <property type="component" value="Unassembled WGS sequence"/>
</dbReference>
<dbReference type="GeneID" id="36325177"/>
<name>A0A1X6NHN2_9APHY</name>
<proteinExistence type="predicted"/>
<dbReference type="EMBL" id="KZ110591">
    <property type="protein sequence ID" value="OSX67873.1"/>
    <property type="molecule type" value="Genomic_DNA"/>
</dbReference>
<evidence type="ECO:0000313" key="2">
    <source>
        <dbReference type="EMBL" id="OSX67873.1"/>
    </source>
</evidence>
<evidence type="ECO:0000256" key="1">
    <source>
        <dbReference type="SAM" id="Phobius"/>
    </source>
</evidence>
<keyword evidence="1" id="KW-0472">Membrane</keyword>
<protein>
    <submittedName>
        <fullName evidence="2">Uncharacterized protein</fullName>
    </submittedName>
</protein>
<reference evidence="2 3" key="1">
    <citation type="submission" date="2017-04" db="EMBL/GenBank/DDBJ databases">
        <title>Genome Sequence of the Model Brown-Rot Fungus Postia placenta SB12.</title>
        <authorList>
            <consortium name="DOE Joint Genome Institute"/>
            <person name="Gaskell J."/>
            <person name="Kersten P."/>
            <person name="Larrondo L.F."/>
            <person name="Canessa P."/>
            <person name="Martinez D."/>
            <person name="Hibbett D."/>
            <person name="Schmoll M."/>
            <person name="Kubicek C.P."/>
            <person name="Martinez A.T."/>
            <person name="Yadav J."/>
            <person name="Master E."/>
            <person name="Magnuson J.K."/>
            <person name="James T."/>
            <person name="Yaver D."/>
            <person name="Berka R."/>
            <person name="Labutti K."/>
            <person name="Lipzen A."/>
            <person name="Aerts A."/>
            <person name="Barry K."/>
            <person name="Henrissat B."/>
            <person name="Blanchette R."/>
            <person name="Grigoriev I."/>
            <person name="Cullen D."/>
        </authorList>
    </citation>
    <scope>NUCLEOTIDE SEQUENCE [LARGE SCALE GENOMIC DNA]</scope>
    <source>
        <strain evidence="2 3">MAD-698-R-SB12</strain>
    </source>
</reference>
<keyword evidence="1" id="KW-0812">Transmembrane</keyword>
<feature type="transmembrane region" description="Helical" evidence="1">
    <location>
        <begin position="178"/>
        <end position="196"/>
    </location>
</feature>
<dbReference type="AlphaFoldDB" id="A0A1X6NHN2"/>
<gene>
    <name evidence="2" type="ORF">POSPLADRAFT_1051988</name>
</gene>
<evidence type="ECO:0000313" key="3">
    <source>
        <dbReference type="Proteomes" id="UP000194127"/>
    </source>
</evidence>
<organism evidence="2 3">
    <name type="scientific">Postia placenta MAD-698-R-SB12</name>
    <dbReference type="NCBI Taxonomy" id="670580"/>
    <lineage>
        <taxon>Eukaryota</taxon>
        <taxon>Fungi</taxon>
        <taxon>Dikarya</taxon>
        <taxon>Basidiomycota</taxon>
        <taxon>Agaricomycotina</taxon>
        <taxon>Agaricomycetes</taxon>
        <taxon>Polyporales</taxon>
        <taxon>Adustoporiaceae</taxon>
        <taxon>Rhodonia</taxon>
    </lineage>
</organism>
<feature type="transmembrane region" description="Helical" evidence="1">
    <location>
        <begin position="51"/>
        <end position="80"/>
    </location>
</feature>
<dbReference type="OrthoDB" id="10513463at2759"/>
<keyword evidence="1" id="KW-1133">Transmembrane helix</keyword>
<sequence length="218" mass="22846">MSPNDSFEPKYFRLNGDTDLPRPAAMQTRAAYKPRTSERRRGRTGCCSEPIVLALGFAGALLAVVIVGLSCIGAFFAFLCSGTGLLILRHAEGYAHAHIKTIFIASATGGAVLILVVGFLVGVVILIVHWLREGVSGAAALDWTIVGLVKSALVGVCGQVVGNYVLQGRLPGELDLHLTLKLDGVGYLLVMLGAAARGGVARWGYVQCCASDGNSSDC</sequence>
<feature type="transmembrane region" description="Helical" evidence="1">
    <location>
        <begin position="101"/>
        <end position="131"/>
    </location>
</feature>